<reference evidence="1 2" key="1">
    <citation type="journal article" date="2020" name="Cell">
        <title>Large-Scale Comparative Analyses of Tick Genomes Elucidate Their Genetic Diversity and Vector Capacities.</title>
        <authorList>
            <consortium name="Tick Genome and Microbiome Consortium (TIGMIC)"/>
            <person name="Jia N."/>
            <person name="Wang J."/>
            <person name="Shi W."/>
            <person name="Du L."/>
            <person name="Sun Y."/>
            <person name="Zhan W."/>
            <person name="Jiang J.F."/>
            <person name="Wang Q."/>
            <person name="Zhang B."/>
            <person name="Ji P."/>
            <person name="Bell-Sakyi L."/>
            <person name="Cui X.M."/>
            <person name="Yuan T.T."/>
            <person name="Jiang B.G."/>
            <person name="Yang W.F."/>
            <person name="Lam T.T."/>
            <person name="Chang Q.C."/>
            <person name="Ding S.J."/>
            <person name="Wang X.J."/>
            <person name="Zhu J.G."/>
            <person name="Ruan X.D."/>
            <person name="Zhao L."/>
            <person name="Wei J.T."/>
            <person name="Ye R.Z."/>
            <person name="Que T.C."/>
            <person name="Du C.H."/>
            <person name="Zhou Y.H."/>
            <person name="Cheng J.X."/>
            <person name="Dai P.F."/>
            <person name="Guo W.B."/>
            <person name="Han X.H."/>
            <person name="Huang E.J."/>
            <person name="Li L.F."/>
            <person name="Wei W."/>
            <person name="Gao Y.C."/>
            <person name="Liu J.Z."/>
            <person name="Shao H.Z."/>
            <person name="Wang X."/>
            <person name="Wang C.C."/>
            <person name="Yang T.C."/>
            <person name="Huo Q.B."/>
            <person name="Li W."/>
            <person name="Chen H.Y."/>
            <person name="Chen S.E."/>
            <person name="Zhou L.G."/>
            <person name="Ni X.B."/>
            <person name="Tian J.H."/>
            <person name="Sheng Y."/>
            <person name="Liu T."/>
            <person name="Pan Y.S."/>
            <person name="Xia L.Y."/>
            <person name="Li J."/>
            <person name="Zhao F."/>
            <person name="Cao W.C."/>
        </authorList>
    </citation>
    <scope>NUCLEOTIDE SEQUENCE [LARGE SCALE GENOMIC DNA]</scope>
    <source>
        <strain evidence="1">Iper-2018</strain>
    </source>
</reference>
<accession>A0AC60PJ67</accession>
<evidence type="ECO:0000313" key="1">
    <source>
        <dbReference type="EMBL" id="KAG0419964.1"/>
    </source>
</evidence>
<dbReference type="EMBL" id="JABSTQ010010556">
    <property type="protein sequence ID" value="KAG0419964.1"/>
    <property type="molecule type" value="Genomic_DNA"/>
</dbReference>
<gene>
    <name evidence="1" type="ORF">HPB47_003749</name>
</gene>
<name>A0AC60PJ67_IXOPE</name>
<sequence length="92" mass="10877">KFLHPPLGSLIIKGYSLSFLLQHFVFHYVKRRFLGVCLIFLKQKTSQYLTRLRCRLILFQTCILMVRLLISFGIILKKPCLNVYEGLFQRVS</sequence>
<feature type="non-terminal residue" evidence="1">
    <location>
        <position position="92"/>
    </location>
</feature>
<evidence type="ECO:0000313" key="2">
    <source>
        <dbReference type="Proteomes" id="UP000805193"/>
    </source>
</evidence>
<proteinExistence type="predicted"/>
<protein>
    <submittedName>
        <fullName evidence="1">Uncharacterized protein</fullName>
    </submittedName>
</protein>
<organism evidence="1 2">
    <name type="scientific">Ixodes persulcatus</name>
    <name type="common">Taiga tick</name>
    <dbReference type="NCBI Taxonomy" id="34615"/>
    <lineage>
        <taxon>Eukaryota</taxon>
        <taxon>Metazoa</taxon>
        <taxon>Ecdysozoa</taxon>
        <taxon>Arthropoda</taxon>
        <taxon>Chelicerata</taxon>
        <taxon>Arachnida</taxon>
        <taxon>Acari</taxon>
        <taxon>Parasitiformes</taxon>
        <taxon>Ixodida</taxon>
        <taxon>Ixodoidea</taxon>
        <taxon>Ixodidae</taxon>
        <taxon>Ixodinae</taxon>
        <taxon>Ixodes</taxon>
    </lineage>
</organism>
<keyword evidence="2" id="KW-1185">Reference proteome</keyword>
<feature type="non-terminal residue" evidence="1">
    <location>
        <position position="1"/>
    </location>
</feature>
<comment type="caution">
    <text evidence="1">The sequence shown here is derived from an EMBL/GenBank/DDBJ whole genome shotgun (WGS) entry which is preliminary data.</text>
</comment>
<dbReference type="Proteomes" id="UP000805193">
    <property type="component" value="Unassembled WGS sequence"/>
</dbReference>